<sequence length="160" mass="17034">MAHAASRIAPLARLVPRILLVGVLGGATGAQAALDLTPEPIGPVSTATAAWRVHIGPVSRPGFELVTQLSADPGRERLYAYVDLQDRLPIPVRRVLRQADGGITVERTPVALSVPKLDGRPSARANLGSMLRWRLEGGSQMAVKLQARKVGVQVVTPLVF</sequence>
<name>A0ABT9FYR9_LEPDI</name>
<keyword evidence="2" id="KW-1185">Reference proteome</keyword>
<organism evidence="1 2">
    <name type="scientific">Leptothrix discophora</name>
    <dbReference type="NCBI Taxonomy" id="89"/>
    <lineage>
        <taxon>Bacteria</taxon>
        <taxon>Pseudomonadati</taxon>
        <taxon>Pseudomonadota</taxon>
        <taxon>Betaproteobacteria</taxon>
        <taxon>Burkholderiales</taxon>
        <taxon>Sphaerotilaceae</taxon>
        <taxon>Leptothrix</taxon>
    </lineage>
</organism>
<evidence type="ECO:0000313" key="1">
    <source>
        <dbReference type="EMBL" id="MDP4299295.1"/>
    </source>
</evidence>
<dbReference type="EMBL" id="JAUZEE010000001">
    <property type="protein sequence ID" value="MDP4299295.1"/>
    <property type="molecule type" value="Genomic_DNA"/>
</dbReference>
<comment type="caution">
    <text evidence="1">The sequence shown here is derived from an EMBL/GenBank/DDBJ whole genome shotgun (WGS) entry which is preliminary data.</text>
</comment>
<reference evidence="1 2" key="1">
    <citation type="submission" date="2023-08" db="EMBL/GenBank/DDBJ databases">
        <authorList>
            <person name="Roldan D.M."/>
            <person name="Menes R.J."/>
        </authorList>
    </citation>
    <scope>NUCLEOTIDE SEQUENCE [LARGE SCALE GENOMIC DNA]</scope>
    <source>
        <strain evidence="1 2">CCM 2812</strain>
    </source>
</reference>
<proteinExistence type="predicted"/>
<protein>
    <submittedName>
        <fullName evidence="1">Uncharacterized protein</fullName>
    </submittedName>
</protein>
<dbReference type="RefSeq" id="WP_305747856.1">
    <property type="nucleotide sequence ID" value="NZ_JAUZEE010000001.1"/>
</dbReference>
<gene>
    <name evidence="1" type="ORF">Q8X39_01495</name>
</gene>
<dbReference type="Proteomes" id="UP001235760">
    <property type="component" value="Unassembled WGS sequence"/>
</dbReference>
<evidence type="ECO:0000313" key="2">
    <source>
        <dbReference type="Proteomes" id="UP001235760"/>
    </source>
</evidence>
<accession>A0ABT9FYR9</accession>